<keyword evidence="6" id="KW-1185">Reference proteome</keyword>
<gene>
    <name evidence="5" type="ORF">KR093_008944</name>
</gene>
<keyword evidence="2" id="KW-0732">Signal</keyword>
<feature type="signal peptide" evidence="2">
    <location>
        <begin position="1"/>
        <end position="30"/>
    </location>
</feature>
<name>A0AAD4PM41_9MUSC</name>
<evidence type="ECO:0000256" key="1">
    <source>
        <dbReference type="ARBA" id="ARBA00022801"/>
    </source>
</evidence>
<dbReference type="Pfam" id="PF03009">
    <property type="entry name" value="GDPD"/>
    <property type="match status" value="1"/>
</dbReference>
<dbReference type="Pfam" id="PF25329">
    <property type="entry name" value="C2_GDE1"/>
    <property type="match status" value="1"/>
</dbReference>
<reference evidence="5" key="1">
    <citation type="journal article" date="2021" name="Mol. Ecol. Resour.">
        <title>Phylogenomic analyses of the genus Drosophila reveals genomic signals of climate adaptation.</title>
        <authorList>
            <person name="Li F."/>
            <person name="Rane R.V."/>
            <person name="Luria V."/>
            <person name="Xiong Z."/>
            <person name="Chen J."/>
            <person name="Li Z."/>
            <person name="Catullo R.A."/>
            <person name="Griffin P.C."/>
            <person name="Schiffer M."/>
            <person name="Pearce S."/>
            <person name="Lee S.F."/>
            <person name="McElroy K."/>
            <person name="Stocker A."/>
            <person name="Shirriffs J."/>
            <person name="Cockerell F."/>
            <person name="Coppin C."/>
            <person name="Sgro C.M."/>
            <person name="Karger A."/>
            <person name="Cain J.W."/>
            <person name="Weber J.A."/>
            <person name="Santpere G."/>
            <person name="Kirschner M.W."/>
            <person name="Hoffmann A.A."/>
            <person name="Oakeshott J.G."/>
            <person name="Zhang G."/>
        </authorList>
    </citation>
    <scope>NUCLEOTIDE SEQUENCE</scope>
    <source>
        <strain evidence="5">BGI-SZ-2011g</strain>
    </source>
</reference>
<sequence length="681" mass="76011">RVTAMRPTFVALSALSFCLCLCLLPVATHCDSDSYYEKYYAARRFVPPKRNAPLEFNVTLTILPEDRLAPDERPALTGNLAALGAWQAGRALLLNRTELHNVWRGTLLLPQNSSVEYRYFVAAVARSGAVHIRRWESHVLPRRLNTTKTSLNRTEVLSIIDGERQLTRGWLQSAGSLLQLGVYRNALQLEEQTLPADAALRLRVQPVQPDSLAPIVSSATASVEYVRLVYSDSRLRAQPEYGASYDATQDLLMFHIAVDQLEEVAYQLQLYGEQQDAVRLLGHALLRPQALAGSAGNLTLPLLSPLWQRVVGTLQLQYLVVRPMANGSSDLRTSFVNYWRSNWTALEIGHRGLGKSLTLAATAAAPLIENTLATMQAAGQLGADLVEFDVQLTSDLVAIIHHDYAIRVCIDSKTPTSASDLTEVLIKDITYEQLKQLKTYQIVSNKIVEYPAHNNVEQLEQRLFPTLQDLFEQVNRTVGFDIEIKWPQLKANGLPESEQTIDKNLFVDRILEVVQRHGCGRLNLINCFDADLCTLLRFKQNMYPVLFLTSSKENAFADPRTATVEQSINFAQAMDLAGIVPNAVFIKADPGLVQRAKSQLPLLLLWGADLKDRASIDWFNQLGPDGVVYDRMDLWLPANKTSAFAAEQDLPDFFQLQCAPGARHRAHNATVESILSNVNFL</sequence>
<dbReference type="InterPro" id="IPR002044">
    <property type="entry name" value="CBM20"/>
</dbReference>
<feature type="chain" id="PRO_5042263002" description="Glycerophosphocholine phosphodiesterase GPCPD1" evidence="2">
    <location>
        <begin position="31"/>
        <end position="681"/>
    </location>
</feature>
<dbReference type="GO" id="GO:2001070">
    <property type="term" value="F:starch binding"/>
    <property type="evidence" value="ECO:0007669"/>
    <property type="project" value="InterPro"/>
</dbReference>
<dbReference type="Gene3D" id="3.20.20.190">
    <property type="entry name" value="Phosphatidylinositol (PI) phosphodiesterase"/>
    <property type="match status" value="1"/>
</dbReference>
<dbReference type="Pfam" id="PF00686">
    <property type="entry name" value="CBM_20"/>
    <property type="match status" value="1"/>
</dbReference>
<dbReference type="Proteomes" id="UP001200034">
    <property type="component" value="Unassembled WGS sequence"/>
</dbReference>
<evidence type="ECO:0000259" key="3">
    <source>
        <dbReference type="PROSITE" id="PS51166"/>
    </source>
</evidence>
<dbReference type="InterPro" id="IPR017946">
    <property type="entry name" value="PLC-like_Pdiesterase_TIM-brl"/>
</dbReference>
<accession>A0AAD4PM41</accession>
<dbReference type="InterPro" id="IPR057506">
    <property type="entry name" value="C2_GPCPD1"/>
</dbReference>
<dbReference type="AlphaFoldDB" id="A0AAD4PM41"/>
<evidence type="ECO:0000313" key="6">
    <source>
        <dbReference type="Proteomes" id="UP001200034"/>
    </source>
</evidence>
<dbReference type="GO" id="GO:0047389">
    <property type="term" value="F:glycerophosphocholine phosphodiesterase activity"/>
    <property type="evidence" value="ECO:0007669"/>
    <property type="project" value="TreeGrafter"/>
</dbReference>
<dbReference type="InterPro" id="IPR013784">
    <property type="entry name" value="Carb-bd-like_fold"/>
</dbReference>
<dbReference type="InterPro" id="IPR013783">
    <property type="entry name" value="Ig-like_fold"/>
</dbReference>
<feature type="non-terminal residue" evidence="5">
    <location>
        <position position="1"/>
    </location>
</feature>
<feature type="domain" description="GP-PDE" evidence="4">
    <location>
        <begin position="353"/>
        <end position="639"/>
    </location>
</feature>
<comment type="caution">
    <text evidence="5">The sequence shown here is derived from an EMBL/GenBank/DDBJ whole genome shotgun (WGS) entry which is preliminary data.</text>
</comment>
<dbReference type="Gene3D" id="2.60.40.10">
    <property type="entry name" value="Immunoglobulins"/>
    <property type="match status" value="1"/>
</dbReference>
<dbReference type="InterPro" id="IPR030395">
    <property type="entry name" value="GP_PDE_dom"/>
</dbReference>
<dbReference type="GO" id="GO:0046475">
    <property type="term" value="P:glycerophospholipid catabolic process"/>
    <property type="evidence" value="ECO:0007669"/>
    <property type="project" value="TreeGrafter"/>
</dbReference>
<dbReference type="PROSITE" id="PS51704">
    <property type="entry name" value="GP_PDE"/>
    <property type="match status" value="1"/>
</dbReference>
<feature type="domain" description="CBM20" evidence="3">
    <location>
        <begin position="46"/>
        <end position="162"/>
    </location>
</feature>
<dbReference type="InterPro" id="IPR051578">
    <property type="entry name" value="GDPD"/>
</dbReference>
<dbReference type="PANTHER" id="PTHR22958">
    <property type="entry name" value="GLYCEROPHOSPHORYL DIESTER PHOSPHODIESTERASE"/>
    <property type="match status" value="1"/>
</dbReference>
<evidence type="ECO:0000259" key="4">
    <source>
        <dbReference type="PROSITE" id="PS51704"/>
    </source>
</evidence>
<dbReference type="EMBL" id="JAJJHW010002585">
    <property type="protein sequence ID" value="KAH8371811.1"/>
    <property type="molecule type" value="Genomic_DNA"/>
</dbReference>
<evidence type="ECO:0000256" key="2">
    <source>
        <dbReference type="SAM" id="SignalP"/>
    </source>
</evidence>
<dbReference type="SUPFAM" id="SSF49452">
    <property type="entry name" value="Starch-binding domain-like"/>
    <property type="match status" value="1"/>
</dbReference>
<protein>
    <recommendedName>
        <fullName evidence="7">Glycerophosphocholine phosphodiesterase GPCPD1</fullName>
    </recommendedName>
</protein>
<dbReference type="PANTHER" id="PTHR22958:SF1">
    <property type="entry name" value="GLYCEROPHOSPHOCHOLINE PHOSPHODIESTERASE GPCPD1"/>
    <property type="match status" value="1"/>
</dbReference>
<dbReference type="SMART" id="SM01065">
    <property type="entry name" value="CBM_2"/>
    <property type="match status" value="1"/>
</dbReference>
<evidence type="ECO:0000313" key="5">
    <source>
        <dbReference type="EMBL" id="KAH8371811.1"/>
    </source>
</evidence>
<keyword evidence="1" id="KW-0378">Hydrolase</keyword>
<organism evidence="5 6">
    <name type="scientific">Drosophila rubida</name>
    <dbReference type="NCBI Taxonomy" id="30044"/>
    <lineage>
        <taxon>Eukaryota</taxon>
        <taxon>Metazoa</taxon>
        <taxon>Ecdysozoa</taxon>
        <taxon>Arthropoda</taxon>
        <taxon>Hexapoda</taxon>
        <taxon>Insecta</taxon>
        <taxon>Pterygota</taxon>
        <taxon>Neoptera</taxon>
        <taxon>Endopterygota</taxon>
        <taxon>Diptera</taxon>
        <taxon>Brachycera</taxon>
        <taxon>Muscomorpha</taxon>
        <taxon>Ephydroidea</taxon>
        <taxon>Drosophilidae</taxon>
        <taxon>Drosophila</taxon>
    </lineage>
</organism>
<dbReference type="PROSITE" id="PS51166">
    <property type="entry name" value="CBM20"/>
    <property type="match status" value="1"/>
</dbReference>
<dbReference type="SUPFAM" id="SSF51695">
    <property type="entry name" value="PLC-like phosphodiesterases"/>
    <property type="match status" value="1"/>
</dbReference>
<proteinExistence type="predicted"/>
<evidence type="ECO:0008006" key="7">
    <source>
        <dbReference type="Google" id="ProtNLM"/>
    </source>
</evidence>